<dbReference type="EMBL" id="JBHUEN010000046">
    <property type="protein sequence ID" value="MFD1883340.1"/>
    <property type="molecule type" value="Genomic_DNA"/>
</dbReference>
<evidence type="ECO:0008006" key="3">
    <source>
        <dbReference type="Google" id="ProtNLM"/>
    </source>
</evidence>
<comment type="caution">
    <text evidence="1">The sequence shown here is derived from an EMBL/GenBank/DDBJ whole genome shotgun (WGS) entry which is preliminary data.</text>
</comment>
<name>A0ABW4RBC0_9RHOB</name>
<organism evidence="1 2">
    <name type="scientific">Paracoccus pacificus</name>
    <dbReference type="NCBI Taxonomy" id="1463598"/>
    <lineage>
        <taxon>Bacteria</taxon>
        <taxon>Pseudomonadati</taxon>
        <taxon>Pseudomonadota</taxon>
        <taxon>Alphaproteobacteria</taxon>
        <taxon>Rhodobacterales</taxon>
        <taxon>Paracoccaceae</taxon>
        <taxon>Paracoccus</taxon>
    </lineage>
</organism>
<accession>A0ABW4RBC0</accession>
<proteinExistence type="predicted"/>
<evidence type="ECO:0000313" key="1">
    <source>
        <dbReference type="EMBL" id="MFD1883340.1"/>
    </source>
</evidence>
<keyword evidence="2" id="KW-1185">Reference proteome</keyword>
<protein>
    <recommendedName>
        <fullName evidence="3">ABC transporter substrate-binding protein</fullName>
    </recommendedName>
</protein>
<reference evidence="2" key="1">
    <citation type="journal article" date="2019" name="Int. J. Syst. Evol. Microbiol.">
        <title>The Global Catalogue of Microorganisms (GCM) 10K type strain sequencing project: providing services to taxonomists for standard genome sequencing and annotation.</title>
        <authorList>
            <consortium name="The Broad Institute Genomics Platform"/>
            <consortium name="The Broad Institute Genome Sequencing Center for Infectious Disease"/>
            <person name="Wu L."/>
            <person name="Ma J."/>
        </authorList>
    </citation>
    <scope>NUCLEOTIDE SEQUENCE [LARGE SCALE GENOMIC DNA]</scope>
    <source>
        <strain evidence="2">CCUG 56029</strain>
    </source>
</reference>
<dbReference type="Proteomes" id="UP001597213">
    <property type="component" value="Unassembled WGS sequence"/>
</dbReference>
<sequence>MQIAFHLGAPATDDERLLRALLQNRDTLARYGVEVPAPGRYRDVLREAAASLKGGVASETLQEAMLDAIVDRDDVRRVVFSNPTFLGMPGYSFSTSGMFPRAAMRATGLFNLFPSADIEFHLAICHPGIFLQRVAARVKDRTIPQMVNGVELNHLRWAPAVRALTQAVPHARVVVWCNEDAPFVWPEVMRRVSGVPAAEPMEGDLLMIQRAMRPEGAVALDLALTRRTPQTVQARRAIFAEMLHRFANPEITEETIDLPGWTDVTLDLVDEIYDSDAAEIAATPGVEFIAP</sequence>
<dbReference type="RefSeq" id="WP_379144633.1">
    <property type="nucleotide sequence ID" value="NZ_JBHUEN010000046.1"/>
</dbReference>
<gene>
    <name evidence="1" type="ORF">ACFSCT_16620</name>
</gene>
<evidence type="ECO:0000313" key="2">
    <source>
        <dbReference type="Proteomes" id="UP001597213"/>
    </source>
</evidence>